<accession>A0ACB8RW79</accession>
<dbReference type="EMBL" id="MU275896">
    <property type="protein sequence ID" value="KAI0047866.1"/>
    <property type="molecule type" value="Genomic_DNA"/>
</dbReference>
<evidence type="ECO:0000313" key="2">
    <source>
        <dbReference type="Proteomes" id="UP000814033"/>
    </source>
</evidence>
<dbReference type="Proteomes" id="UP000814033">
    <property type="component" value="Unassembled WGS sequence"/>
</dbReference>
<comment type="caution">
    <text evidence="1">The sequence shown here is derived from an EMBL/GenBank/DDBJ whole genome shotgun (WGS) entry which is preliminary data.</text>
</comment>
<protein>
    <submittedName>
        <fullName evidence="1">MFS general substrate transporter</fullName>
    </submittedName>
</protein>
<evidence type="ECO:0000313" key="1">
    <source>
        <dbReference type="EMBL" id="KAI0047866.1"/>
    </source>
</evidence>
<name>A0ACB8RW79_9AGAM</name>
<reference evidence="1" key="2">
    <citation type="journal article" date="2022" name="New Phytol.">
        <title>Evolutionary transition to the ectomycorrhizal habit in the genomes of a hyperdiverse lineage of mushroom-forming fungi.</title>
        <authorList>
            <person name="Looney B."/>
            <person name="Miyauchi S."/>
            <person name="Morin E."/>
            <person name="Drula E."/>
            <person name="Courty P.E."/>
            <person name="Kohler A."/>
            <person name="Kuo A."/>
            <person name="LaButti K."/>
            <person name="Pangilinan J."/>
            <person name="Lipzen A."/>
            <person name="Riley R."/>
            <person name="Andreopoulos W."/>
            <person name="He G."/>
            <person name="Johnson J."/>
            <person name="Nolan M."/>
            <person name="Tritt A."/>
            <person name="Barry K.W."/>
            <person name="Grigoriev I.V."/>
            <person name="Nagy L.G."/>
            <person name="Hibbett D."/>
            <person name="Henrissat B."/>
            <person name="Matheny P.B."/>
            <person name="Labbe J."/>
            <person name="Martin F.M."/>
        </authorList>
    </citation>
    <scope>NUCLEOTIDE SEQUENCE</scope>
    <source>
        <strain evidence="1">FP105234-sp</strain>
    </source>
</reference>
<gene>
    <name evidence="1" type="ORF">FA95DRAFT_1582487</name>
</gene>
<sequence length="545" mass="59371">MVAGCRFDSRAISQRSAWSSVCIVAACTSSMMMNGAYGMAVAIFLPAAGKDLDIPQNNLQRIACFLVLFGRLADLYGRKRVWLAGFALDIYFWRCMHCLSRAVTSLTFYRDGITLDVLRGIQGIGGAAVIPAALGILAKAFPPSRARSAAFATFAAGAPLGGVVGFVLGGVLTQETKCVFPSVRFLPRILLGLFVIDADEPSTEDDQRVDWLGAFLVSSGLVLLVFVLSDSPTAPKGWRAPYIIALTIVSFVLLLLFVMWQHYLERRQLDPTLPRTRWTAPPLMKLSMWGRAKGRFAVIQLVACLNWASFVCWLVWVQLYYQSFLHMSRIDTVLRILPIFFVGVLANVVISLIVGRVDLVYIIAIGTCFTGVANVFYAIIRPSAPYWAYGFPSALIIVLGADFVFAAGTLFIAKICLPHEQSVAGAVFQSMTQIGTSVGLSVSTIVFNSVLKSQSSRLGVEVDKAGTNAPFAAHLRAYHAAEWTGFAFGIFCTVVSLLFLRGVGVAGHEDEHSTDSENTPVHSFSQEAPHTNIDEKLPSEGTNQR</sequence>
<reference evidence="1" key="1">
    <citation type="submission" date="2021-02" db="EMBL/GenBank/DDBJ databases">
        <authorList>
            <consortium name="DOE Joint Genome Institute"/>
            <person name="Ahrendt S."/>
            <person name="Looney B.P."/>
            <person name="Miyauchi S."/>
            <person name="Morin E."/>
            <person name="Drula E."/>
            <person name="Courty P.E."/>
            <person name="Chicoki N."/>
            <person name="Fauchery L."/>
            <person name="Kohler A."/>
            <person name="Kuo A."/>
            <person name="Labutti K."/>
            <person name="Pangilinan J."/>
            <person name="Lipzen A."/>
            <person name="Riley R."/>
            <person name="Andreopoulos W."/>
            <person name="He G."/>
            <person name="Johnson J."/>
            <person name="Barry K.W."/>
            <person name="Grigoriev I.V."/>
            <person name="Nagy L."/>
            <person name="Hibbett D."/>
            <person name="Henrissat B."/>
            <person name="Matheny P.B."/>
            <person name="Labbe J."/>
            <person name="Martin F."/>
        </authorList>
    </citation>
    <scope>NUCLEOTIDE SEQUENCE</scope>
    <source>
        <strain evidence="1">FP105234-sp</strain>
    </source>
</reference>
<proteinExistence type="predicted"/>
<keyword evidence="2" id="KW-1185">Reference proteome</keyword>
<organism evidence="1 2">
    <name type="scientific">Auriscalpium vulgare</name>
    <dbReference type="NCBI Taxonomy" id="40419"/>
    <lineage>
        <taxon>Eukaryota</taxon>
        <taxon>Fungi</taxon>
        <taxon>Dikarya</taxon>
        <taxon>Basidiomycota</taxon>
        <taxon>Agaricomycotina</taxon>
        <taxon>Agaricomycetes</taxon>
        <taxon>Russulales</taxon>
        <taxon>Auriscalpiaceae</taxon>
        <taxon>Auriscalpium</taxon>
    </lineage>
</organism>